<evidence type="ECO:0000259" key="3">
    <source>
        <dbReference type="Pfam" id="PF17782"/>
    </source>
</evidence>
<feature type="domain" description="Smf/DprA SLOG" evidence="2">
    <location>
        <begin position="104"/>
        <end position="314"/>
    </location>
</feature>
<dbReference type="PANTHER" id="PTHR43022">
    <property type="entry name" value="PROTEIN SMF"/>
    <property type="match status" value="1"/>
</dbReference>
<dbReference type="AlphaFoldDB" id="A0A8I0KVJ1"/>
<dbReference type="InterPro" id="IPR041614">
    <property type="entry name" value="DprA_WH"/>
</dbReference>
<dbReference type="PANTHER" id="PTHR43022:SF1">
    <property type="entry name" value="PROTEIN SMF"/>
    <property type="match status" value="1"/>
</dbReference>
<evidence type="ECO:0000313" key="4">
    <source>
        <dbReference type="EMBL" id="MBD3688989.1"/>
    </source>
</evidence>
<evidence type="ECO:0000313" key="5">
    <source>
        <dbReference type="Proteomes" id="UP000627538"/>
    </source>
</evidence>
<dbReference type="GO" id="GO:0009294">
    <property type="term" value="P:DNA-mediated transformation"/>
    <property type="evidence" value="ECO:0007669"/>
    <property type="project" value="InterPro"/>
</dbReference>
<name>A0A8I0KVJ1_9ACTO</name>
<accession>A0A8I0KVJ1</accession>
<feature type="domain" description="DprA winged helix" evidence="3">
    <location>
        <begin position="334"/>
        <end position="385"/>
    </location>
</feature>
<dbReference type="InterPro" id="IPR036388">
    <property type="entry name" value="WH-like_DNA-bd_sf"/>
</dbReference>
<dbReference type="InterPro" id="IPR057666">
    <property type="entry name" value="DrpA_SLOG"/>
</dbReference>
<dbReference type="NCBIfam" id="TIGR00732">
    <property type="entry name" value="dprA"/>
    <property type="match status" value="1"/>
</dbReference>
<gene>
    <name evidence="4" type="primary">dprA</name>
    <name evidence="4" type="ORF">H8R10_01910</name>
</gene>
<dbReference type="Gene3D" id="3.40.50.450">
    <property type="match status" value="1"/>
</dbReference>
<keyword evidence="5" id="KW-1185">Reference proteome</keyword>
<evidence type="ECO:0000256" key="1">
    <source>
        <dbReference type="ARBA" id="ARBA00006525"/>
    </source>
</evidence>
<protein>
    <submittedName>
        <fullName evidence="4">DNA-protecting protein DprA</fullName>
    </submittedName>
</protein>
<evidence type="ECO:0000259" key="2">
    <source>
        <dbReference type="Pfam" id="PF02481"/>
    </source>
</evidence>
<proteinExistence type="inferred from homology"/>
<sequence length="397" mass="41806">MSAHDETTATTTIPTDTDRLAAAAWSRVAEPTDAAACALIGVLGPAPAWQWLSDGADPAELLHGDLAQPARRVITQARERWLPRVGDATPEADLDHIIRLGGAYIVPGDPEWPEILTDCADAPWGLWVRGQRQRLRDLGEDTLALVGARAPTRYGINATHAITAEAARAGHGIISGGAYGIDTAALRTALAYDVAVASVFAGGLDRWYPAHNASLFDGLIASGVAISAYPPRSRPARWRFLDRNWLIAALSAGTVVVEASARSGALNTAAHVRELGRHVGAVPGPIDSVMSHGCHTLLREGAQLITSGRDASEMIRPLGATRPARLPKRRGLLDGLDAHAARTLDAMPVASAASVSAIVRAAGLSASDVMVALAHLELAGRIAREGSMYRRVPTPKD</sequence>
<dbReference type="SUPFAM" id="SSF102405">
    <property type="entry name" value="MCP/YpsA-like"/>
    <property type="match status" value="1"/>
</dbReference>
<comment type="similarity">
    <text evidence="1">Belongs to the DprA/Smf family.</text>
</comment>
<dbReference type="InterPro" id="IPR003488">
    <property type="entry name" value="DprA"/>
</dbReference>
<comment type="caution">
    <text evidence="4">The sequence shown here is derived from an EMBL/GenBank/DDBJ whole genome shotgun (WGS) entry which is preliminary data.</text>
</comment>
<organism evidence="4 5">
    <name type="scientific">Nanchangia anserum</name>
    <dbReference type="NCBI Taxonomy" id="2692125"/>
    <lineage>
        <taxon>Bacteria</taxon>
        <taxon>Bacillati</taxon>
        <taxon>Actinomycetota</taxon>
        <taxon>Actinomycetes</taxon>
        <taxon>Actinomycetales</taxon>
        <taxon>Actinomycetaceae</taxon>
        <taxon>Nanchangia</taxon>
    </lineage>
</organism>
<dbReference type="Gene3D" id="1.10.10.10">
    <property type="entry name" value="Winged helix-like DNA-binding domain superfamily/Winged helix DNA-binding domain"/>
    <property type="match status" value="1"/>
</dbReference>
<dbReference type="Pfam" id="PF02481">
    <property type="entry name" value="DNA_processg_A"/>
    <property type="match status" value="1"/>
</dbReference>
<dbReference type="RefSeq" id="WP_191071069.1">
    <property type="nucleotide sequence ID" value="NZ_CP060506.1"/>
</dbReference>
<dbReference type="EMBL" id="JACRUO010000001">
    <property type="protein sequence ID" value="MBD3688989.1"/>
    <property type="molecule type" value="Genomic_DNA"/>
</dbReference>
<dbReference type="Pfam" id="PF17782">
    <property type="entry name" value="WHD_DprA"/>
    <property type="match status" value="1"/>
</dbReference>
<dbReference type="Proteomes" id="UP000627538">
    <property type="component" value="Unassembled WGS sequence"/>
</dbReference>
<reference evidence="4 5" key="1">
    <citation type="submission" date="2020-08" db="EMBL/GenBank/DDBJ databases">
        <title>Winkia gen. nov., sp. nov., isolated from faeces of the Anser albifrons in China.</title>
        <authorList>
            <person name="Liu Q."/>
        </authorList>
    </citation>
    <scope>NUCLEOTIDE SEQUENCE [LARGE SCALE GENOMIC DNA]</scope>
    <source>
        <strain evidence="4 5">C62</strain>
    </source>
</reference>